<reference evidence="1" key="2">
    <citation type="submission" date="2023-05" db="EMBL/GenBank/DDBJ databases">
        <authorList>
            <consortium name="Lawrence Berkeley National Laboratory"/>
            <person name="Steindorff A."/>
            <person name="Hensen N."/>
            <person name="Bonometti L."/>
            <person name="Westerberg I."/>
            <person name="Brannstrom I.O."/>
            <person name="Guillou S."/>
            <person name="Cros-Aarteil S."/>
            <person name="Calhoun S."/>
            <person name="Haridas S."/>
            <person name="Kuo A."/>
            <person name="Mondo S."/>
            <person name="Pangilinan J."/>
            <person name="Riley R."/>
            <person name="Labutti K."/>
            <person name="Andreopoulos B."/>
            <person name="Lipzen A."/>
            <person name="Chen C."/>
            <person name="Yanf M."/>
            <person name="Daum C."/>
            <person name="Ng V."/>
            <person name="Clum A."/>
            <person name="Ohm R."/>
            <person name="Martin F."/>
            <person name="Silar P."/>
            <person name="Natvig D."/>
            <person name="Lalanne C."/>
            <person name="Gautier V."/>
            <person name="Ament-Velasquez S.L."/>
            <person name="Kruys A."/>
            <person name="Hutchinson M.I."/>
            <person name="Powell A.J."/>
            <person name="Barry K."/>
            <person name="Miller A.N."/>
            <person name="Grigoriev I.V."/>
            <person name="Debuchy R."/>
            <person name="Gladieux P."/>
            <person name="Thoren M.H."/>
            <person name="Johannesson H."/>
        </authorList>
    </citation>
    <scope>NUCLEOTIDE SEQUENCE</scope>
    <source>
        <strain evidence="1">CBS 508.74</strain>
    </source>
</reference>
<dbReference type="GeneID" id="89934525"/>
<dbReference type="RefSeq" id="XP_064670608.1">
    <property type="nucleotide sequence ID" value="XM_064810400.1"/>
</dbReference>
<reference evidence="1" key="1">
    <citation type="journal article" date="2023" name="Mol. Phylogenet. Evol.">
        <title>Genome-scale phylogeny and comparative genomics of the fungal order Sordariales.</title>
        <authorList>
            <person name="Hensen N."/>
            <person name="Bonometti L."/>
            <person name="Westerberg I."/>
            <person name="Brannstrom I.O."/>
            <person name="Guillou S."/>
            <person name="Cros-Aarteil S."/>
            <person name="Calhoun S."/>
            <person name="Haridas S."/>
            <person name="Kuo A."/>
            <person name="Mondo S."/>
            <person name="Pangilinan J."/>
            <person name="Riley R."/>
            <person name="LaButti K."/>
            <person name="Andreopoulos B."/>
            <person name="Lipzen A."/>
            <person name="Chen C."/>
            <person name="Yan M."/>
            <person name="Daum C."/>
            <person name="Ng V."/>
            <person name="Clum A."/>
            <person name="Steindorff A."/>
            <person name="Ohm R.A."/>
            <person name="Martin F."/>
            <person name="Silar P."/>
            <person name="Natvig D.O."/>
            <person name="Lalanne C."/>
            <person name="Gautier V."/>
            <person name="Ament-Velasquez S.L."/>
            <person name="Kruys A."/>
            <person name="Hutchinson M.I."/>
            <person name="Powell A.J."/>
            <person name="Barry K."/>
            <person name="Miller A.N."/>
            <person name="Grigoriev I.V."/>
            <person name="Debuchy R."/>
            <person name="Gladieux P."/>
            <person name="Hiltunen Thoren M."/>
            <person name="Johannesson H."/>
        </authorList>
    </citation>
    <scope>NUCLEOTIDE SEQUENCE</scope>
    <source>
        <strain evidence="1">CBS 508.74</strain>
    </source>
</reference>
<comment type="caution">
    <text evidence="1">The sequence shown here is derived from an EMBL/GenBank/DDBJ whole genome shotgun (WGS) entry which is preliminary data.</text>
</comment>
<protein>
    <submittedName>
        <fullName evidence="1">Uncharacterized protein</fullName>
    </submittedName>
</protein>
<accession>A0AAN6TEP0</accession>
<dbReference type="AlphaFoldDB" id="A0AAN6TEP0"/>
<sequence>MLCGIGRLFGRRGARFAVRLHPIRLPMSFRTRGERCVRTYISISILLPLTSSRQPGEHLSPDHDCCVIVAQFSSCHCQPFSYGD</sequence>
<proteinExistence type="predicted"/>
<dbReference type="Proteomes" id="UP001302812">
    <property type="component" value="Unassembled WGS sequence"/>
</dbReference>
<gene>
    <name evidence="1" type="ORF">N656DRAFT_639186</name>
</gene>
<name>A0AAN6TEP0_9PEZI</name>
<evidence type="ECO:0000313" key="1">
    <source>
        <dbReference type="EMBL" id="KAK4113038.1"/>
    </source>
</evidence>
<evidence type="ECO:0000313" key="2">
    <source>
        <dbReference type="Proteomes" id="UP001302812"/>
    </source>
</evidence>
<dbReference type="EMBL" id="MU853340">
    <property type="protein sequence ID" value="KAK4113038.1"/>
    <property type="molecule type" value="Genomic_DNA"/>
</dbReference>
<organism evidence="1 2">
    <name type="scientific">Canariomyces notabilis</name>
    <dbReference type="NCBI Taxonomy" id="2074819"/>
    <lineage>
        <taxon>Eukaryota</taxon>
        <taxon>Fungi</taxon>
        <taxon>Dikarya</taxon>
        <taxon>Ascomycota</taxon>
        <taxon>Pezizomycotina</taxon>
        <taxon>Sordariomycetes</taxon>
        <taxon>Sordariomycetidae</taxon>
        <taxon>Sordariales</taxon>
        <taxon>Chaetomiaceae</taxon>
        <taxon>Canariomyces</taxon>
    </lineage>
</organism>
<keyword evidence="2" id="KW-1185">Reference proteome</keyword>